<dbReference type="Proteomes" id="UP000242699">
    <property type="component" value="Unassembled WGS sequence"/>
</dbReference>
<dbReference type="InterPro" id="IPR045229">
    <property type="entry name" value="TPP_enz"/>
</dbReference>
<accession>A0A2T2WUC2</accession>
<dbReference type="Gene3D" id="3.40.50.1220">
    <property type="entry name" value="TPP-binding domain"/>
    <property type="match status" value="1"/>
</dbReference>
<dbReference type="Gene3D" id="3.40.50.970">
    <property type="match status" value="2"/>
</dbReference>
<protein>
    <submittedName>
        <fullName evidence="7">Benzoylformate decarboxylase</fullName>
    </submittedName>
</protein>
<dbReference type="InterPro" id="IPR012001">
    <property type="entry name" value="Thiamin_PyroP_enz_TPP-bd_dom"/>
</dbReference>
<feature type="domain" description="Thiamine pyrophosphate enzyme TPP-binding" evidence="5">
    <location>
        <begin position="375"/>
        <end position="520"/>
    </location>
</feature>
<dbReference type="GO" id="GO:0030976">
    <property type="term" value="F:thiamine pyrophosphate binding"/>
    <property type="evidence" value="ECO:0007669"/>
    <property type="project" value="InterPro"/>
</dbReference>
<dbReference type="PANTHER" id="PTHR18968">
    <property type="entry name" value="THIAMINE PYROPHOSPHATE ENZYMES"/>
    <property type="match status" value="1"/>
</dbReference>
<dbReference type="GO" id="GO:0000287">
    <property type="term" value="F:magnesium ion binding"/>
    <property type="evidence" value="ECO:0007669"/>
    <property type="project" value="InterPro"/>
</dbReference>
<dbReference type="GO" id="GO:0003984">
    <property type="term" value="F:acetolactate synthase activity"/>
    <property type="evidence" value="ECO:0007669"/>
    <property type="project" value="TreeGrafter"/>
</dbReference>
<comment type="similarity">
    <text evidence="1 3">Belongs to the TPP enzyme family.</text>
</comment>
<dbReference type="SUPFAM" id="SSF52467">
    <property type="entry name" value="DHS-like NAD/FAD-binding domain"/>
    <property type="match status" value="1"/>
</dbReference>
<keyword evidence="2 3" id="KW-0786">Thiamine pyrophosphate</keyword>
<reference evidence="7 8" key="1">
    <citation type="journal article" date="2014" name="BMC Genomics">
        <title>Comparison of environmental and isolate Sulfobacillus genomes reveals diverse carbon, sulfur, nitrogen, and hydrogen metabolisms.</title>
        <authorList>
            <person name="Justice N.B."/>
            <person name="Norman A."/>
            <person name="Brown C.T."/>
            <person name="Singh A."/>
            <person name="Thomas B.C."/>
            <person name="Banfield J.F."/>
        </authorList>
    </citation>
    <scope>NUCLEOTIDE SEQUENCE [LARGE SCALE GENOMIC DNA]</scope>
    <source>
        <strain evidence="7">AMDSBA1</strain>
    </source>
</reference>
<evidence type="ECO:0000256" key="1">
    <source>
        <dbReference type="ARBA" id="ARBA00007812"/>
    </source>
</evidence>
<dbReference type="Pfam" id="PF00205">
    <property type="entry name" value="TPP_enzyme_M"/>
    <property type="match status" value="1"/>
</dbReference>
<proteinExistence type="inferred from homology"/>
<name>A0A2T2WUC2_9FIRM</name>
<dbReference type="SUPFAM" id="SSF52518">
    <property type="entry name" value="Thiamin diphosphate-binding fold (THDP-binding)"/>
    <property type="match status" value="2"/>
</dbReference>
<evidence type="ECO:0000259" key="5">
    <source>
        <dbReference type="Pfam" id="PF02775"/>
    </source>
</evidence>
<dbReference type="CDD" id="cd07035">
    <property type="entry name" value="TPP_PYR_POX_like"/>
    <property type="match status" value="1"/>
</dbReference>
<dbReference type="GO" id="GO:0050660">
    <property type="term" value="F:flavin adenine dinucleotide binding"/>
    <property type="evidence" value="ECO:0007669"/>
    <property type="project" value="TreeGrafter"/>
</dbReference>
<dbReference type="EMBL" id="PXYT01000049">
    <property type="protein sequence ID" value="PSR25847.1"/>
    <property type="molecule type" value="Genomic_DNA"/>
</dbReference>
<evidence type="ECO:0000313" key="7">
    <source>
        <dbReference type="EMBL" id="PSR25847.1"/>
    </source>
</evidence>
<evidence type="ECO:0000256" key="2">
    <source>
        <dbReference type="ARBA" id="ARBA00023052"/>
    </source>
</evidence>
<feature type="domain" description="Thiamine pyrophosphate enzyme N-terminal TPP-binding" evidence="6">
    <location>
        <begin position="1"/>
        <end position="101"/>
    </location>
</feature>
<evidence type="ECO:0000256" key="3">
    <source>
        <dbReference type="RuleBase" id="RU362132"/>
    </source>
</evidence>
<dbReference type="InterPro" id="IPR011766">
    <property type="entry name" value="TPP_enzyme_TPP-bd"/>
</dbReference>
<dbReference type="Pfam" id="PF02776">
    <property type="entry name" value="TPP_enzyme_N"/>
    <property type="match status" value="1"/>
</dbReference>
<evidence type="ECO:0000259" key="4">
    <source>
        <dbReference type="Pfam" id="PF00205"/>
    </source>
</evidence>
<dbReference type="CDD" id="cd02002">
    <property type="entry name" value="TPP_BFDC"/>
    <property type="match status" value="1"/>
</dbReference>
<dbReference type="Pfam" id="PF02775">
    <property type="entry name" value="TPP_enzyme_C"/>
    <property type="match status" value="1"/>
</dbReference>
<evidence type="ECO:0000259" key="6">
    <source>
        <dbReference type="Pfam" id="PF02776"/>
    </source>
</evidence>
<gene>
    <name evidence="7" type="ORF">C7B43_15970</name>
</gene>
<feature type="domain" description="Thiamine pyrophosphate enzyme central" evidence="4">
    <location>
        <begin position="183"/>
        <end position="316"/>
    </location>
</feature>
<dbReference type="PANTHER" id="PTHR18968:SF133">
    <property type="entry name" value="BENZOYLFORMATE DECARBOXYLASE"/>
    <property type="match status" value="1"/>
</dbReference>
<sequence length="530" mass="58102">MNVREAIKEWLQYHHISVVFGNPGSTEIPFLVDWPEEISYILGLQESQVVAMADGYAQASRMPAVVNLHSQPGLGHAMGALMSAKRNRTPLVVTIGQEDSRHHIVEPLLYGNLAPWASTVSQWSYQPTSAEDVVPALERAYHEARRPPGGPASVILPMNYLNGQAVWNPRREIDYHAMPDGMEDLAGILNAAKFPALVMGDEVDKEDAWAQAVGLAEALDCPVFGAPLSMRVGFPNRHPLYQGILNPVMSGIIQSLSPYDVVLVVGGPAFLTYPYIPGSREWGQTRVYHISSDPEYLARSMAAQGYCGSVRVAMETLLTKIVPKEPELPEVELWEAEQKSAAARERADMGSDYVLYTIGQNMPPDTIVVDESVSHSLLLRKILNFTRQGSYYTASNGALGWGLAAAAGIQLAQPGRRVMAVVGDGASLYGMQSLWAIAEHRLPIVIVILNNHGYTILKSLTQSLYPGHLPATPGLTVQHVNFVRLAESMGVRGSKAENPSDLEWQLKEAWSSREPYLLDVQVDAEIPKLL</sequence>
<organism evidence="7 8">
    <name type="scientific">Sulfobacillus benefaciens</name>
    <dbReference type="NCBI Taxonomy" id="453960"/>
    <lineage>
        <taxon>Bacteria</taxon>
        <taxon>Bacillati</taxon>
        <taxon>Bacillota</taxon>
        <taxon>Clostridia</taxon>
        <taxon>Eubacteriales</taxon>
        <taxon>Clostridiales Family XVII. Incertae Sedis</taxon>
        <taxon>Sulfobacillus</taxon>
    </lineage>
</organism>
<evidence type="ECO:0000313" key="8">
    <source>
        <dbReference type="Proteomes" id="UP000242699"/>
    </source>
</evidence>
<dbReference type="InterPro" id="IPR012000">
    <property type="entry name" value="Thiamin_PyroP_enz_cen_dom"/>
</dbReference>
<dbReference type="InterPro" id="IPR029035">
    <property type="entry name" value="DHS-like_NAD/FAD-binding_dom"/>
</dbReference>
<dbReference type="InterPro" id="IPR029061">
    <property type="entry name" value="THDP-binding"/>
</dbReference>
<dbReference type="AlphaFoldDB" id="A0A2T2WUC2"/>
<comment type="caution">
    <text evidence="7">The sequence shown here is derived from an EMBL/GenBank/DDBJ whole genome shotgun (WGS) entry which is preliminary data.</text>
</comment>